<reference evidence="2" key="1">
    <citation type="journal article" date="2020" name="Cell">
        <title>Large-Scale Comparative Analyses of Tick Genomes Elucidate Their Genetic Diversity and Vector Capacities.</title>
        <authorList>
            <consortium name="Tick Genome and Microbiome Consortium (TIGMIC)"/>
            <person name="Jia N."/>
            <person name="Wang J."/>
            <person name="Shi W."/>
            <person name="Du L."/>
            <person name="Sun Y."/>
            <person name="Zhan W."/>
            <person name="Jiang J.F."/>
            <person name="Wang Q."/>
            <person name="Zhang B."/>
            <person name="Ji P."/>
            <person name="Bell-Sakyi L."/>
            <person name="Cui X.M."/>
            <person name="Yuan T.T."/>
            <person name="Jiang B.G."/>
            <person name="Yang W.F."/>
            <person name="Lam T.T."/>
            <person name="Chang Q.C."/>
            <person name="Ding S.J."/>
            <person name="Wang X.J."/>
            <person name="Zhu J.G."/>
            <person name="Ruan X.D."/>
            <person name="Zhao L."/>
            <person name="Wei J.T."/>
            <person name="Ye R.Z."/>
            <person name="Que T.C."/>
            <person name="Du C.H."/>
            <person name="Zhou Y.H."/>
            <person name="Cheng J.X."/>
            <person name="Dai P.F."/>
            <person name="Guo W.B."/>
            <person name="Han X.H."/>
            <person name="Huang E.J."/>
            <person name="Li L.F."/>
            <person name="Wei W."/>
            <person name="Gao Y.C."/>
            <person name="Liu J.Z."/>
            <person name="Shao H.Z."/>
            <person name="Wang X."/>
            <person name="Wang C.C."/>
            <person name="Yang T.C."/>
            <person name="Huo Q.B."/>
            <person name="Li W."/>
            <person name="Chen H.Y."/>
            <person name="Chen S.E."/>
            <person name="Zhou L.G."/>
            <person name="Ni X.B."/>
            <person name="Tian J.H."/>
            <person name="Sheng Y."/>
            <person name="Liu T."/>
            <person name="Pan Y.S."/>
            <person name="Xia L.Y."/>
            <person name="Li J."/>
            <person name="Zhao F."/>
            <person name="Cao W.C."/>
        </authorList>
    </citation>
    <scope>NUCLEOTIDE SEQUENCE</scope>
    <source>
        <strain evidence="2">Rmic-2018</strain>
    </source>
</reference>
<keyword evidence="1" id="KW-0812">Transmembrane</keyword>
<keyword evidence="3" id="KW-1185">Reference proteome</keyword>
<accession>A0A9J6DB72</accession>
<feature type="transmembrane region" description="Helical" evidence="1">
    <location>
        <begin position="88"/>
        <end position="109"/>
    </location>
</feature>
<feature type="transmembrane region" description="Helical" evidence="1">
    <location>
        <begin position="61"/>
        <end position="82"/>
    </location>
</feature>
<evidence type="ECO:0000313" key="3">
    <source>
        <dbReference type="Proteomes" id="UP000821866"/>
    </source>
</evidence>
<organism evidence="2 3">
    <name type="scientific">Rhipicephalus microplus</name>
    <name type="common">Cattle tick</name>
    <name type="synonym">Boophilus microplus</name>
    <dbReference type="NCBI Taxonomy" id="6941"/>
    <lineage>
        <taxon>Eukaryota</taxon>
        <taxon>Metazoa</taxon>
        <taxon>Ecdysozoa</taxon>
        <taxon>Arthropoda</taxon>
        <taxon>Chelicerata</taxon>
        <taxon>Arachnida</taxon>
        <taxon>Acari</taxon>
        <taxon>Parasitiformes</taxon>
        <taxon>Ixodida</taxon>
        <taxon>Ixodoidea</taxon>
        <taxon>Ixodidae</taxon>
        <taxon>Rhipicephalinae</taxon>
        <taxon>Rhipicephalus</taxon>
        <taxon>Boophilus</taxon>
    </lineage>
</organism>
<sequence length="176" mass="19352">MDNAASVKAFFPFGARPRSGTSRLLADEARRFLLGTALRARRGPVSLAIWFHAVLESQARWIICLGVPASSASPVAFALAWLCGLHASRFALLFFAAAPFISFRSLAYCSIRGAAFRRRSCVGYGIFDAVHHDQCCAEMRSREPTLLSSRLLFCIDPQSTASSRRDALRFPPLLVV</sequence>
<keyword evidence="1" id="KW-1133">Transmembrane helix</keyword>
<dbReference type="EMBL" id="JABSTU010000010">
    <property type="protein sequence ID" value="KAH8019351.1"/>
    <property type="molecule type" value="Genomic_DNA"/>
</dbReference>
<comment type="caution">
    <text evidence="2">The sequence shown here is derived from an EMBL/GenBank/DDBJ whole genome shotgun (WGS) entry which is preliminary data.</text>
</comment>
<dbReference type="AlphaFoldDB" id="A0A9J6DB72"/>
<proteinExistence type="predicted"/>
<dbReference type="Proteomes" id="UP000821866">
    <property type="component" value="Chromosome 8"/>
</dbReference>
<evidence type="ECO:0000256" key="1">
    <source>
        <dbReference type="SAM" id="Phobius"/>
    </source>
</evidence>
<name>A0A9J6DB72_RHIMP</name>
<gene>
    <name evidence="2" type="ORF">HPB51_019218</name>
</gene>
<keyword evidence="1" id="KW-0472">Membrane</keyword>
<reference evidence="2" key="2">
    <citation type="submission" date="2021-09" db="EMBL/GenBank/DDBJ databases">
        <authorList>
            <person name="Jia N."/>
            <person name="Wang J."/>
            <person name="Shi W."/>
            <person name="Du L."/>
            <person name="Sun Y."/>
            <person name="Zhan W."/>
            <person name="Jiang J."/>
            <person name="Wang Q."/>
            <person name="Zhang B."/>
            <person name="Ji P."/>
            <person name="Sakyi L.B."/>
            <person name="Cui X."/>
            <person name="Yuan T."/>
            <person name="Jiang B."/>
            <person name="Yang W."/>
            <person name="Lam T.T.-Y."/>
            <person name="Chang Q."/>
            <person name="Ding S."/>
            <person name="Wang X."/>
            <person name="Zhu J."/>
            <person name="Ruan X."/>
            <person name="Zhao L."/>
            <person name="Wei J."/>
            <person name="Que T."/>
            <person name="Du C."/>
            <person name="Cheng J."/>
            <person name="Dai P."/>
            <person name="Han X."/>
            <person name="Huang E."/>
            <person name="Gao Y."/>
            <person name="Liu J."/>
            <person name="Shao H."/>
            <person name="Ye R."/>
            <person name="Li L."/>
            <person name="Wei W."/>
            <person name="Wang X."/>
            <person name="Wang C."/>
            <person name="Huo Q."/>
            <person name="Li W."/>
            <person name="Guo W."/>
            <person name="Chen H."/>
            <person name="Chen S."/>
            <person name="Zhou L."/>
            <person name="Zhou L."/>
            <person name="Ni X."/>
            <person name="Tian J."/>
            <person name="Zhou Y."/>
            <person name="Sheng Y."/>
            <person name="Liu T."/>
            <person name="Pan Y."/>
            <person name="Xia L."/>
            <person name="Li J."/>
            <person name="Zhao F."/>
            <person name="Cao W."/>
        </authorList>
    </citation>
    <scope>NUCLEOTIDE SEQUENCE</scope>
    <source>
        <strain evidence="2">Rmic-2018</strain>
        <tissue evidence="2">Larvae</tissue>
    </source>
</reference>
<protein>
    <submittedName>
        <fullName evidence="2">Uncharacterized protein</fullName>
    </submittedName>
</protein>
<evidence type="ECO:0000313" key="2">
    <source>
        <dbReference type="EMBL" id="KAH8019351.1"/>
    </source>
</evidence>